<evidence type="ECO:0000256" key="1">
    <source>
        <dbReference type="SAM" id="MobiDB-lite"/>
    </source>
</evidence>
<gene>
    <name evidence="2" type="ORF">RND71_015856</name>
</gene>
<dbReference type="EMBL" id="JAVYJV010000008">
    <property type="protein sequence ID" value="KAK4364498.1"/>
    <property type="molecule type" value="Genomic_DNA"/>
</dbReference>
<accession>A0AAE1S6D6</accession>
<organism evidence="2 3">
    <name type="scientific">Anisodus tanguticus</name>
    <dbReference type="NCBI Taxonomy" id="243964"/>
    <lineage>
        <taxon>Eukaryota</taxon>
        <taxon>Viridiplantae</taxon>
        <taxon>Streptophyta</taxon>
        <taxon>Embryophyta</taxon>
        <taxon>Tracheophyta</taxon>
        <taxon>Spermatophyta</taxon>
        <taxon>Magnoliopsida</taxon>
        <taxon>eudicotyledons</taxon>
        <taxon>Gunneridae</taxon>
        <taxon>Pentapetalae</taxon>
        <taxon>asterids</taxon>
        <taxon>lamiids</taxon>
        <taxon>Solanales</taxon>
        <taxon>Solanaceae</taxon>
        <taxon>Solanoideae</taxon>
        <taxon>Hyoscyameae</taxon>
        <taxon>Anisodus</taxon>
    </lineage>
</organism>
<keyword evidence="3" id="KW-1185">Reference proteome</keyword>
<evidence type="ECO:0000313" key="2">
    <source>
        <dbReference type="EMBL" id="KAK4364498.1"/>
    </source>
</evidence>
<name>A0AAE1S6D6_9SOLA</name>
<proteinExistence type="predicted"/>
<protein>
    <submittedName>
        <fullName evidence="2">Uncharacterized protein</fullName>
    </submittedName>
</protein>
<comment type="caution">
    <text evidence="2">The sequence shown here is derived from an EMBL/GenBank/DDBJ whole genome shotgun (WGS) entry which is preliminary data.</text>
</comment>
<reference evidence="2" key="1">
    <citation type="submission" date="2023-12" db="EMBL/GenBank/DDBJ databases">
        <title>Genome assembly of Anisodus tanguticus.</title>
        <authorList>
            <person name="Wang Y.-J."/>
        </authorList>
    </citation>
    <scope>NUCLEOTIDE SEQUENCE</scope>
    <source>
        <strain evidence="2">KB-2021</strain>
        <tissue evidence="2">Leaf</tissue>
    </source>
</reference>
<evidence type="ECO:0000313" key="3">
    <source>
        <dbReference type="Proteomes" id="UP001291623"/>
    </source>
</evidence>
<sequence length="107" mass="11797">MMEQEAATIGRGGGKDKGIQQENQYNESTSIGHAARPYKRSRMVGVGLLVVDDGFTTLNPGMPSRRVIDTGTRAPRRSDVVTENIGYTPQKGFKWKGKQTITNSRLE</sequence>
<feature type="compositionally biased region" description="Polar residues" evidence="1">
    <location>
        <begin position="20"/>
        <end position="31"/>
    </location>
</feature>
<dbReference type="AlphaFoldDB" id="A0AAE1S6D6"/>
<dbReference type="Proteomes" id="UP001291623">
    <property type="component" value="Unassembled WGS sequence"/>
</dbReference>
<feature type="region of interest" description="Disordered" evidence="1">
    <location>
        <begin position="1"/>
        <end position="36"/>
    </location>
</feature>